<reference evidence="7" key="1">
    <citation type="submission" date="2020-11" db="EMBL/GenBank/DDBJ databases">
        <authorList>
            <person name="Tran Van P."/>
        </authorList>
    </citation>
    <scope>NUCLEOTIDE SEQUENCE</scope>
</reference>
<dbReference type="GO" id="GO:0007188">
    <property type="term" value="P:adenylate cyclase-modulating G protein-coupled receptor signaling pathway"/>
    <property type="evidence" value="ECO:0007669"/>
    <property type="project" value="TreeGrafter"/>
</dbReference>
<dbReference type="Pfam" id="PF00002">
    <property type="entry name" value="7tm_2"/>
    <property type="match status" value="1"/>
</dbReference>
<dbReference type="GO" id="GO:0005886">
    <property type="term" value="C:plasma membrane"/>
    <property type="evidence" value="ECO:0007669"/>
    <property type="project" value="TreeGrafter"/>
</dbReference>
<dbReference type="EMBL" id="CAJPEV010003098">
    <property type="protein sequence ID" value="CAG0898923.1"/>
    <property type="molecule type" value="Genomic_DNA"/>
</dbReference>
<proteinExistence type="predicted"/>
<gene>
    <name evidence="7" type="ORF">DSTB1V02_LOCUS10605</name>
</gene>
<feature type="transmembrane region" description="Helical" evidence="5">
    <location>
        <begin position="178"/>
        <end position="195"/>
    </location>
</feature>
<dbReference type="EMBL" id="LR902615">
    <property type="protein sequence ID" value="CAD7250836.1"/>
    <property type="molecule type" value="Genomic_DNA"/>
</dbReference>
<dbReference type="InterPro" id="IPR017981">
    <property type="entry name" value="GPCR_2-like_7TM"/>
</dbReference>
<name>A0A7R9AB03_9CRUS</name>
<evidence type="ECO:0000256" key="3">
    <source>
        <dbReference type="ARBA" id="ARBA00022989"/>
    </source>
</evidence>
<feature type="transmembrane region" description="Helical" evidence="5">
    <location>
        <begin position="207"/>
        <end position="231"/>
    </location>
</feature>
<dbReference type="PANTHER" id="PTHR45620">
    <property type="entry name" value="PDF RECEPTOR-LIKE PROTEIN-RELATED"/>
    <property type="match status" value="1"/>
</dbReference>
<dbReference type="InterPro" id="IPR050332">
    <property type="entry name" value="GPCR_2"/>
</dbReference>
<dbReference type="Proteomes" id="UP000677054">
    <property type="component" value="Unassembled WGS sequence"/>
</dbReference>
<feature type="transmembrane region" description="Helical" evidence="5">
    <location>
        <begin position="125"/>
        <end position="143"/>
    </location>
</feature>
<comment type="subcellular location">
    <subcellularLocation>
        <location evidence="1">Membrane</location>
        <topology evidence="1">Multi-pass membrane protein</topology>
    </subcellularLocation>
</comment>
<evidence type="ECO:0000259" key="6">
    <source>
        <dbReference type="PROSITE" id="PS50261"/>
    </source>
</evidence>
<accession>A0A7R9AB03</accession>
<evidence type="ECO:0000256" key="1">
    <source>
        <dbReference type="ARBA" id="ARBA00004141"/>
    </source>
</evidence>
<evidence type="ECO:0000256" key="2">
    <source>
        <dbReference type="ARBA" id="ARBA00022692"/>
    </source>
</evidence>
<sequence length="287" mass="33131">MRRYGYEKRSKTVRKEEKGSGFHIAIVQTQFAKRECSSGGTWLNSNGSESGRGWTDYRDCLPSPIKGLLDTVYSGDNPEGKFQIAQRTRVMENFGFSISLVSILSALVIFASFRSLRNERTRIHMNLFVGMLMQILVRLTIYMDQLVSKYDPSRRTLDNTEIVCQGLYILLEYGKTAMFMWMFLEGIHIHNMVVVKVFDGGSRRMTIYLLVGWGIPVLLTCVWATITGFYFTESSCWFSYNLTRYYWILEGPRLAFIIINLLFLLNITRVLVTKLRSSQSSETEQAR</sequence>
<dbReference type="PRINTS" id="PR00249">
    <property type="entry name" value="GPCRSECRETIN"/>
</dbReference>
<dbReference type="Gene3D" id="1.20.1070.10">
    <property type="entry name" value="Rhodopsin 7-helix transmembrane proteins"/>
    <property type="match status" value="1"/>
</dbReference>
<dbReference type="PANTHER" id="PTHR45620:SF17">
    <property type="entry name" value="PDF RECEPTOR"/>
    <property type="match status" value="1"/>
</dbReference>
<organism evidence="7">
    <name type="scientific">Darwinula stevensoni</name>
    <dbReference type="NCBI Taxonomy" id="69355"/>
    <lineage>
        <taxon>Eukaryota</taxon>
        <taxon>Metazoa</taxon>
        <taxon>Ecdysozoa</taxon>
        <taxon>Arthropoda</taxon>
        <taxon>Crustacea</taxon>
        <taxon>Oligostraca</taxon>
        <taxon>Ostracoda</taxon>
        <taxon>Podocopa</taxon>
        <taxon>Podocopida</taxon>
        <taxon>Darwinulocopina</taxon>
        <taxon>Darwinuloidea</taxon>
        <taxon>Darwinulidae</taxon>
        <taxon>Darwinula</taxon>
    </lineage>
</organism>
<dbReference type="GO" id="GO:0007166">
    <property type="term" value="P:cell surface receptor signaling pathway"/>
    <property type="evidence" value="ECO:0007669"/>
    <property type="project" value="InterPro"/>
</dbReference>
<feature type="transmembrane region" description="Helical" evidence="5">
    <location>
        <begin position="94"/>
        <end position="113"/>
    </location>
</feature>
<evidence type="ECO:0000313" key="8">
    <source>
        <dbReference type="Proteomes" id="UP000677054"/>
    </source>
</evidence>
<evidence type="ECO:0000256" key="4">
    <source>
        <dbReference type="ARBA" id="ARBA00023136"/>
    </source>
</evidence>
<dbReference type="AlphaFoldDB" id="A0A7R9AB03"/>
<dbReference type="PROSITE" id="PS50261">
    <property type="entry name" value="G_PROTEIN_RECEP_F2_4"/>
    <property type="match status" value="1"/>
</dbReference>
<evidence type="ECO:0000313" key="7">
    <source>
        <dbReference type="EMBL" id="CAD7250836.1"/>
    </source>
</evidence>
<keyword evidence="2 5" id="KW-0812">Transmembrane</keyword>
<dbReference type="InterPro" id="IPR000832">
    <property type="entry name" value="GPCR_2_secretin-like"/>
</dbReference>
<dbReference type="GO" id="GO:0008528">
    <property type="term" value="F:G protein-coupled peptide receptor activity"/>
    <property type="evidence" value="ECO:0007669"/>
    <property type="project" value="TreeGrafter"/>
</dbReference>
<feature type="transmembrane region" description="Helical" evidence="5">
    <location>
        <begin position="251"/>
        <end position="272"/>
    </location>
</feature>
<keyword evidence="3 5" id="KW-1133">Transmembrane helix</keyword>
<keyword evidence="4 5" id="KW-0472">Membrane</keyword>
<protein>
    <recommendedName>
        <fullName evidence="6">G-protein coupled receptors family 2 profile 2 domain-containing protein</fullName>
    </recommendedName>
</protein>
<dbReference type="OrthoDB" id="5967113at2759"/>
<keyword evidence="8" id="KW-1185">Reference proteome</keyword>
<evidence type="ECO:0000256" key="5">
    <source>
        <dbReference type="SAM" id="Phobius"/>
    </source>
</evidence>
<feature type="domain" description="G-protein coupled receptors family 2 profile 2" evidence="6">
    <location>
        <begin position="88"/>
        <end position="287"/>
    </location>
</feature>